<keyword evidence="1" id="KW-0418">Kinase</keyword>
<comment type="caution">
    <text evidence="1">The sequence shown here is derived from an EMBL/GenBank/DDBJ whole genome shotgun (WGS) entry which is preliminary data.</text>
</comment>
<dbReference type="OrthoDB" id="272476at2"/>
<keyword evidence="2" id="KW-1185">Reference proteome</keyword>
<dbReference type="AlphaFoldDB" id="A0A225E5E7"/>
<dbReference type="InterPro" id="IPR052194">
    <property type="entry name" value="MESH1"/>
</dbReference>
<organism evidence="1 2">
    <name type="scientific">Fimbriiglobus ruber</name>
    <dbReference type="NCBI Taxonomy" id="1908690"/>
    <lineage>
        <taxon>Bacteria</taxon>
        <taxon>Pseudomonadati</taxon>
        <taxon>Planctomycetota</taxon>
        <taxon>Planctomycetia</taxon>
        <taxon>Gemmatales</taxon>
        <taxon>Gemmataceae</taxon>
        <taxon>Fimbriiglobus</taxon>
    </lineage>
</organism>
<dbReference type="SUPFAM" id="SSF109604">
    <property type="entry name" value="HD-domain/PDEase-like"/>
    <property type="match status" value="1"/>
</dbReference>
<evidence type="ECO:0000313" key="2">
    <source>
        <dbReference type="Proteomes" id="UP000214646"/>
    </source>
</evidence>
<dbReference type="Gene3D" id="1.10.3210.10">
    <property type="entry name" value="Hypothetical protein af1432"/>
    <property type="match status" value="1"/>
</dbReference>
<proteinExistence type="predicted"/>
<accession>A0A225E5E7</accession>
<protein>
    <submittedName>
        <fullName evidence="1">GTP pyrophosphokinase</fullName>
    </submittedName>
</protein>
<gene>
    <name evidence="1" type="ORF">FRUB_00693</name>
</gene>
<dbReference type="RefSeq" id="WP_161967175.1">
    <property type="nucleotide sequence ID" value="NZ_NIDE01000001.1"/>
</dbReference>
<dbReference type="Proteomes" id="UP000214646">
    <property type="component" value="Unassembled WGS sequence"/>
</dbReference>
<name>A0A225E5E7_9BACT</name>
<sequence length="176" mass="19392">MTADATDLMFRAASFAARAHKNQLRKDGQTPYVAHPFRACLVVRHVFGVDDPRVLTAALLHDTIEDTTTDFDDIAEAFGVDVARWVAALTKDMRLEDGPREAEYHRVLAAAGWPVVVCKLADIYDNLSDSKTLSTKGTERNIRRATEYLDAMRPTLPAEAKAAFAVVEGKLAAMKT</sequence>
<evidence type="ECO:0000313" key="1">
    <source>
        <dbReference type="EMBL" id="OWK46994.1"/>
    </source>
</evidence>
<dbReference type="EMBL" id="NIDE01000001">
    <property type="protein sequence ID" value="OWK46994.1"/>
    <property type="molecule type" value="Genomic_DNA"/>
</dbReference>
<dbReference type="PANTHER" id="PTHR46246">
    <property type="entry name" value="GUANOSINE-3',5'-BIS(DIPHOSPHATE) 3'-PYROPHOSPHOHYDROLASE MESH1"/>
    <property type="match status" value="1"/>
</dbReference>
<dbReference type="GO" id="GO:0016301">
    <property type="term" value="F:kinase activity"/>
    <property type="evidence" value="ECO:0007669"/>
    <property type="project" value="UniProtKB-KW"/>
</dbReference>
<keyword evidence="1" id="KW-0808">Transferase</keyword>
<dbReference type="PANTHER" id="PTHR46246:SF1">
    <property type="entry name" value="GUANOSINE-3',5'-BIS(DIPHOSPHATE) 3'-PYROPHOSPHOHYDROLASE MESH1"/>
    <property type="match status" value="1"/>
</dbReference>
<dbReference type="GO" id="GO:0008893">
    <property type="term" value="F:guanosine-3',5'-bis(diphosphate) 3'-diphosphatase activity"/>
    <property type="evidence" value="ECO:0007669"/>
    <property type="project" value="TreeGrafter"/>
</dbReference>
<reference evidence="2" key="1">
    <citation type="submission" date="2017-06" db="EMBL/GenBank/DDBJ databases">
        <title>Genome analysis of Fimbriiglobus ruber SP5, the first member of the order Planctomycetales with confirmed chitinolytic capability.</title>
        <authorList>
            <person name="Ravin N.V."/>
            <person name="Rakitin A.L."/>
            <person name="Ivanova A.A."/>
            <person name="Beletsky A.V."/>
            <person name="Kulichevskaya I.S."/>
            <person name="Mardanov A.V."/>
            <person name="Dedysh S.N."/>
        </authorList>
    </citation>
    <scope>NUCLEOTIDE SEQUENCE [LARGE SCALE GENOMIC DNA]</scope>
    <source>
        <strain evidence="2">SP5</strain>
    </source>
</reference>
<dbReference type="Pfam" id="PF13328">
    <property type="entry name" value="HD_4"/>
    <property type="match status" value="1"/>
</dbReference>